<dbReference type="GO" id="GO:0005524">
    <property type="term" value="F:ATP binding"/>
    <property type="evidence" value="ECO:0007669"/>
    <property type="project" value="UniProtKB-KW"/>
</dbReference>
<evidence type="ECO:0000256" key="3">
    <source>
        <dbReference type="ARBA" id="ARBA00022553"/>
    </source>
</evidence>
<feature type="transmembrane region" description="Helical" evidence="9">
    <location>
        <begin position="72"/>
        <end position="93"/>
    </location>
</feature>
<keyword evidence="9" id="KW-0812">Transmembrane</keyword>
<keyword evidence="9" id="KW-0472">Membrane</keyword>
<evidence type="ECO:0000313" key="11">
    <source>
        <dbReference type="EMBL" id="GIF82230.1"/>
    </source>
</evidence>
<feature type="transmembrane region" description="Helical" evidence="9">
    <location>
        <begin position="46"/>
        <end position="65"/>
    </location>
</feature>
<dbReference type="GO" id="GO:0000155">
    <property type="term" value="F:phosphorelay sensor kinase activity"/>
    <property type="evidence" value="ECO:0007669"/>
    <property type="project" value="InterPro"/>
</dbReference>
<reference evidence="11 12" key="1">
    <citation type="submission" date="2021-01" db="EMBL/GenBank/DDBJ databases">
        <title>Whole genome shotgun sequence of Catellatospora bangladeshensis NBRC 107357.</title>
        <authorList>
            <person name="Komaki H."/>
            <person name="Tamura T."/>
        </authorList>
    </citation>
    <scope>NUCLEOTIDE SEQUENCE [LARGE SCALE GENOMIC DNA]</scope>
    <source>
        <strain evidence="11 12">NBRC 107357</strain>
    </source>
</reference>
<dbReference type="EC" id="2.7.13.3" evidence="2"/>
<evidence type="ECO:0000256" key="2">
    <source>
        <dbReference type="ARBA" id="ARBA00012438"/>
    </source>
</evidence>
<feature type="transmembrane region" description="Helical" evidence="9">
    <location>
        <begin position="137"/>
        <end position="157"/>
    </location>
</feature>
<dbReference type="InterPro" id="IPR011712">
    <property type="entry name" value="Sig_transdc_His_kin_sub3_dim/P"/>
</dbReference>
<keyword evidence="12" id="KW-1185">Reference proteome</keyword>
<evidence type="ECO:0000313" key="12">
    <source>
        <dbReference type="Proteomes" id="UP000601223"/>
    </source>
</evidence>
<evidence type="ECO:0000256" key="9">
    <source>
        <dbReference type="SAM" id="Phobius"/>
    </source>
</evidence>
<evidence type="ECO:0000259" key="10">
    <source>
        <dbReference type="Pfam" id="PF07730"/>
    </source>
</evidence>
<dbReference type="Proteomes" id="UP000601223">
    <property type="component" value="Unassembled WGS sequence"/>
</dbReference>
<evidence type="ECO:0000256" key="6">
    <source>
        <dbReference type="ARBA" id="ARBA00022777"/>
    </source>
</evidence>
<gene>
    <name evidence="11" type="ORF">Cba03nite_35790</name>
</gene>
<accession>A0A8J3JNQ8</accession>
<organism evidence="11 12">
    <name type="scientific">Catellatospora bangladeshensis</name>
    <dbReference type="NCBI Taxonomy" id="310355"/>
    <lineage>
        <taxon>Bacteria</taxon>
        <taxon>Bacillati</taxon>
        <taxon>Actinomycetota</taxon>
        <taxon>Actinomycetes</taxon>
        <taxon>Micromonosporales</taxon>
        <taxon>Micromonosporaceae</taxon>
        <taxon>Catellatospora</taxon>
    </lineage>
</organism>
<name>A0A8J3JNQ8_9ACTN</name>
<keyword evidence="4" id="KW-0808">Transferase</keyword>
<dbReference type="EMBL" id="BONF01000019">
    <property type="protein sequence ID" value="GIF82230.1"/>
    <property type="molecule type" value="Genomic_DNA"/>
</dbReference>
<keyword evidence="6 11" id="KW-0418">Kinase</keyword>
<comment type="catalytic activity">
    <reaction evidence="1">
        <text>ATP + protein L-histidine = ADP + protein N-phospho-L-histidine.</text>
        <dbReference type="EC" id="2.7.13.3"/>
    </reaction>
</comment>
<dbReference type="PANTHER" id="PTHR24421:SF10">
    <property type="entry name" value="NITRATE_NITRITE SENSOR PROTEIN NARQ"/>
    <property type="match status" value="1"/>
</dbReference>
<dbReference type="GO" id="GO:0016020">
    <property type="term" value="C:membrane"/>
    <property type="evidence" value="ECO:0007669"/>
    <property type="project" value="InterPro"/>
</dbReference>
<keyword evidence="3" id="KW-0597">Phosphoprotein</keyword>
<dbReference type="CDD" id="cd16917">
    <property type="entry name" value="HATPase_UhpB-NarQ-NarX-like"/>
    <property type="match status" value="1"/>
</dbReference>
<evidence type="ECO:0000256" key="1">
    <source>
        <dbReference type="ARBA" id="ARBA00000085"/>
    </source>
</evidence>
<evidence type="ECO:0000256" key="7">
    <source>
        <dbReference type="ARBA" id="ARBA00022840"/>
    </source>
</evidence>
<evidence type="ECO:0000256" key="4">
    <source>
        <dbReference type="ARBA" id="ARBA00022679"/>
    </source>
</evidence>
<keyword evidence="8" id="KW-0902">Two-component regulatory system</keyword>
<dbReference type="GO" id="GO:0046983">
    <property type="term" value="F:protein dimerization activity"/>
    <property type="evidence" value="ECO:0007669"/>
    <property type="project" value="InterPro"/>
</dbReference>
<evidence type="ECO:0000256" key="8">
    <source>
        <dbReference type="ARBA" id="ARBA00023012"/>
    </source>
</evidence>
<dbReference type="Gene3D" id="3.30.565.10">
    <property type="entry name" value="Histidine kinase-like ATPase, C-terminal domain"/>
    <property type="match status" value="1"/>
</dbReference>
<dbReference type="SUPFAM" id="SSF55874">
    <property type="entry name" value="ATPase domain of HSP90 chaperone/DNA topoisomerase II/histidine kinase"/>
    <property type="match status" value="1"/>
</dbReference>
<dbReference type="PANTHER" id="PTHR24421">
    <property type="entry name" value="NITRATE/NITRITE SENSOR PROTEIN NARX-RELATED"/>
    <property type="match status" value="1"/>
</dbReference>
<feature type="domain" description="Signal transduction histidine kinase subgroup 3 dimerisation and phosphoacceptor" evidence="10">
    <location>
        <begin position="189"/>
        <end position="254"/>
    </location>
</feature>
<dbReference type="AlphaFoldDB" id="A0A8J3JNQ8"/>
<dbReference type="Pfam" id="PF07730">
    <property type="entry name" value="HisKA_3"/>
    <property type="match status" value="1"/>
</dbReference>
<comment type="caution">
    <text evidence="11">The sequence shown here is derived from an EMBL/GenBank/DDBJ whole genome shotgun (WGS) entry which is preliminary data.</text>
</comment>
<feature type="transmembrane region" description="Helical" evidence="9">
    <location>
        <begin position="113"/>
        <end position="130"/>
    </location>
</feature>
<dbReference type="RefSeq" id="WP_203747117.1">
    <property type="nucleotide sequence ID" value="NZ_BONF01000019.1"/>
</dbReference>
<keyword evidence="9" id="KW-1133">Transmembrane helix</keyword>
<dbReference type="InterPro" id="IPR036890">
    <property type="entry name" value="HATPase_C_sf"/>
</dbReference>
<keyword evidence="7" id="KW-0067">ATP-binding</keyword>
<proteinExistence type="predicted"/>
<evidence type="ECO:0000256" key="5">
    <source>
        <dbReference type="ARBA" id="ARBA00022741"/>
    </source>
</evidence>
<feature type="transmembrane region" description="Helical" evidence="9">
    <location>
        <begin position="12"/>
        <end position="34"/>
    </location>
</feature>
<keyword evidence="5" id="KW-0547">Nucleotide-binding</keyword>
<dbReference type="InterPro" id="IPR050482">
    <property type="entry name" value="Sensor_HK_TwoCompSys"/>
</dbReference>
<protein>
    <recommendedName>
        <fullName evidence="2">histidine kinase</fullName>
        <ecNumber evidence="2">2.7.13.3</ecNumber>
    </recommendedName>
</protein>
<sequence length="394" mass="41540">MTARWPSWRTDLAISLVSFAGGLLLYAAGGWRMFLGDGPWSGAPDWLLLVPMTVMAGCCLLRRLAPGTAEGIGLVALAADTMLGGSLGTALIFTQVVYDACVYGRAWLWRANLIGGVAGSVLAAVAGVLLSGDWRGIVLGLVVALVVVLPTVTGISVRQYREQARIQRQRAEETARLAAWERRQAVADERARMARELHDVVANQLSAIAIHATAVLSAPDPSPQLVRRAVEQIRESSVSGLAEMRQMIGLLRDTGDGEGADPAARPGLASLPQLLAQAQATGLAVEAHTAGTDRALPVSVDFAAHRIVGESLTNAWKHGTGTAVLRVDADADRVLIEMDNPVRPGPAATGSGHGLIGMRERAALLGGTLTAAAVDGRWRLRAELPLRHDPAASR</sequence>
<dbReference type="Gene3D" id="1.20.5.1930">
    <property type="match status" value="1"/>
</dbReference>